<dbReference type="EMBL" id="BMAW01058411">
    <property type="protein sequence ID" value="GFT16147.1"/>
    <property type="molecule type" value="Genomic_DNA"/>
</dbReference>
<dbReference type="Gene3D" id="3.30.420.10">
    <property type="entry name" value="Ribonuclease H-like superfamily/Ribonuclease H"/>
    <property type="match status" value="1"/>
</dbReference>
<dbReference type="OrthoDB" id="6021633at2759"/>
<dbReference type="GO" id="GO:0003676">
    <property type="term" value="F:nucleic acid binding"/>
    <property type="evidence" value="ECO:0007669"/>
    <property type="project" value="InterPro"/>
</dbReference>
<protein>
    <submittedName>
        <fullName evidence="1">Transposase domain containing protein</fullName>
    </submittedName>
</protein>
<comment type="caution">
    <text evidence="1">The sequence shown here is derived from an EMBL/GenBank/DDBJ whole genome shotgun (WGS) entry which is preliminary data.</text>
</comment>
<dbReference type="Proteomes" id="UP000887013">
    <property type="component" value="Unassembled WGS sequence"/>
</dbReference>
<organism evidence="1 2">
    <name type="scientific">Nephila pilipes</name>
    <name type="common">Giant wood spider</name>
    <name type="synonym">Nephila maculata</name>
    <dbReference type="NCBI Taxonomy" id="299642"/>
    <lineage>
        <taxon>Eukaryota</taxon>
        <taxon>Metazoa</taxon>
        <taxon>Ecdysozoa</taxon>
        <taxon>Arthropoda</taxon>
        <taxon>Chelicerata</taxon>
        <taxon>Arachnida</taxon>
        <taxon>Araneae</taxon>
        <taxon>Araneomorphae</taxon>
        <taxon>Entelegynae</taxon>
        <taxon>Araneoidea</taxon>
        <taxon>Nephilidae</taxon>
        <taxon>Nephila</taxon>
    </lineage>
</organism>
<name>A0A8X6NI21_NEPPI</name>
<gene>
    <name evidence="1" type="primary">RF55_22990</name>
    <name evidence="1" type="ORF">NPIL_220681</name>
</gene>
<dbReference type="InterPro" id="IPR036397">
    <property type="entry name" value="RNaseH_sf"/>
</dbReference>
<reference evidence="1" key="1">
    <citation type="submission" date="2020-08" db="EMBL/GenBank/DDBJ databases">
        <title>Multicomponent nature underlies the extraordinary mechanical properties of spider dragline silk.</title>
        <authorList>
            <person name="Kono N."/>
            <person name="Nakamura H."/>
            <person name="Mori M."/>
            <person name="Yoshida Y."/>
            <person name="Ohtoshi R."/>
            <person name="Malay A.D."/>
            <person name="Moran D.A.P."/>
            <person name="Tomita M."/>
            <person name="Numata K."/>
            <person name="Arakawa K."/>
        </authorList>
    </citation>
    <scope>NUCLEOTIDE SEQUENCE</scope>
</reference>
<sequence length="104" mass="11715">MGRQLRVQRPPIRNISDLRDRCLNIWYNLSPVIYQGLVTSMPRRVEAVLHAKGCTVKFVTKTSAVVCGNNVPDGFIVSRIVSRTAVPKFEATSQYLKILGRQLT</sequence>
<evidence type="ECO:0000313" key="1">
    <source>
        <dbReference type="EMBL" id="GFT16147.1"/>
    </source>
</evidence>
<dbReference type="AlphaFoldDB" id="A0A8X6NI21"/>
<keyword evidence="2" id="KW-1185">Reference proteome</keyword>
<evidence type="ECO:0000313" key="2">
    <source>
        <dbReference type="Proteomes" id="UP000887013"/>
    </source>
</evidence>
<proteinExistence type="predicted"/>
<accession>A0A8X6NI21</accession>